<dbReference type="EMBL" id="OY660864">
    <property type="protein sequence ID" value="CAJ1048529.1"/>
    <property type="molecule type" value="Genomic_DNA"/>
</dbReference>
<keyword evidence="2" id="KW-1185">Reference proteome</keyword>
<dbReference type="Proteomes" id="UP001178508">
    <property type="component" value="Chromosome 1"/>
</dbReference>
<proteinExistence type="predicted"/>
<name>A0AAV1EIL4_XYRNO</name>
<gene>
    <name evidence="1" type="ORF">XNOV1_A024544</name>
</gene>
<accession>A0AAV1EIL4</accession>
<organism evidence="1 2">
    <name type="scientific">Xyrichtys novacula</name>
    <name type="common">Pearly razorfish</name>
    <name type="synonym">Hemipteronotus novacula</name>
    <dbReference type="NCBI Taxonomy" id="13765"/>
    <lineage>
        <taxon>Eukaryota</taxon>
        <taxon>Metazoa</taxon>
        <taxon>Chordata</taxon>
        <taxon>Craniata</taxon>
        <taxon>Vertebrata</taxon>
        <taxon>Euteleostomi</taxon>
        <taxon>Actinopterygii</taxon>
        <taxon>Neopterygii</taxon>
        <taxon>Teleostei</taxon>
        <taxon>Neoteleostei</taxon>
        <taxon>Acanthomorphata</taxon>
        <taxon>Eupercaria</taxon>
        <taxon>Labriformes</taxon>
        <taxon>Labridae</taxon>
        <taxon>Xyrichtys</taxon>
    </lineage>
</organism>
<evidence type="ECO:0000313" key="1">
    <source>
        <dbReference type="EMBL" id="CAJ1048529.1"/>
    </source>
</evidence>
<reference evidence="1" key="1">
    <citation type="submission" date="2023-08" db="EMBL/GenBank/DDBJ databases">
        <authorList>
            <person name="Alioto T."/>
            <person name="Alioto T."/>
            <person name="Gomez Garrido J."/>
        </authorList>
    </citation>
    <scope>NUCLEOTIDE SEQUENCE</scope>
</reference>
<protein>
    <submittedName>
        <fullName evidence="1">Ectonucleoside triphosphate diphosphohydrolase 2-like protein</fullName>
    </submittedName>
</protein>
<sequence>MWWRSAIAPDLGDHLQLHIDITYRIGRRDGKRTRPVIIRSRAVKESIWKKAKGFEYLASRKLRFGEDLTAKDKETQNCLWPQIEAAHKEGKKAFFIGARAIIDERELRV</sequence>
<evidence type="ECO:0000313" key="2">
    <source>
        <dbReference type="Proteomes" id="UP001178508"/>
    </source>
</evidence>
<dbReference type="AlphaFoldDB" id="A0AAV1EIL4"/>